<dbReference type="Pfam" id="PF11379">
    <property type="entry name" value="DUF3182"/>
    <property type="match status" value="1"/>
</dbReference>
<comment type="caution">
    <text evidence="1">The sequence shown here is derived from an EMBL/GenBank/DDBJ whole genome shotgun (WGS) entry which is preliminary data.</text>
</comment>
<sequence>MSVESSSAHAVIPLGLEQTERAPHEHASLMHFATRMAVLLGGRVDAQAQRGYFIPIETLTQEQAEAAGISEERQLFGGVVPMPFVATKLISHGLWPGGEGGAPQGWNPALGEALGEAVLPGYSVFTANDLQAAVEALLATGPVRCKLAHARGGNDQKVVTDAASLQAWMQALRAEDIAAGVVVEIDLFPADTFSVGCVRVPGHEIAYFGTQRNIRTPRGSTVYGGSQLRVVRGGLEALKSAQLPNGGEEAVRCVQRYEAAIEQAYPAMFASRRNYDLVRGRDGEGRLRCGVLEQSWRFGGASMAEMLAMEALAVQAPPASVDAWTYETYDSEPVPERAVVYFQGEVAGAGFLTKYAMVMPHGSQP</sequence>
<dbReference type="Proteomes" id="UP000289784">
    <property type="component" value="Unassembled WGS sequence"/>
</dbReference>
<evidence type="ECO:0000313" key="2">
    <source>
        <dbReference type="Proteomes" id="UP000289784"/>
    </source>
</evidence>
<accession>A0A4Q1JRH3</accession>
<proteinExistence type="predicted"/>
<dbReference type="AlphaFoldDB" id="A0A4Q1JRH3"/>
<reference evidence="1 2" key="1">
    <citation type="submission" date="2019-01" db="EMBL/GenBank/DDBJ databases">
        <title>Pseudoxanthomonas composti sp. nov., isolated from compost.</title>
        <authorList>
            <person name="Yang G."/>
        </authorList>
    </citation>
    <scope>NUCLEOTIDE SEQUENCE [LARGE SCALE GENOMIC DNA]</scope>
    <source>
        <strain evidence="1 2">GSS15</strain>
    </source>
</reference>
<protein>
    <submittedName>
        <fullName evidence="1">DUF3182 family protein</fullName>
    </submittedName>
</protein>
<dbReference type="SUPFAM" id="SSF56059">
    <property type="entry name" value="Glutathione synthetase ATP-binding domain-like"/>
    <property type="match status" value="1"/>
</dbReference>
<evidence type="ECO:0000313" key="1">
    <source>
        <dbReference type="EMBL" id="RXQ99132.1"/>
    </source>
</evidence>
<dbReference type="RefSeq" id="WP_129472667.1">
    <property type="nucleotide sequence ID" value="NZ_SAWZ01000016.1"/>
</dbReference>
<gene>
    <name evidence="1" type="ORF">EPA99_18110</name>
</gene>
<name>A0A4Q1JRH3_9GAMM</name>
<dbReference type="EMBL" id="SAWZ01000016">
    <property type="protein sequence ID" value="RXQ99132.1"/>
    <property type="molecule type" value="Genomic_DNA"/>
</dbReference>
<organism evidence="1 2">
    <name type="scientific">Pseudoxanthomonas composti</name>
    <dbReference type="NCBI Taxonomy" id="2137479"/>
    <lineage>
        <taxon>Bacteria</taxon>
        <taxon>Pseudomonadati</taxon>
        <taxon>Pseudomonadota</taxon>
        <taxon>Gammaproteobacteria</taxon>
        <taxon>Lysobacterales</taxon>
        <taxon>Lysobacteraceae</taxon>
        <taxon>Pseudoxanthomonas</taxon>
    </lineage>
</organism>
<dbReference type="InterPro" id="IPR021519">
    <property type="entry name" value="DUF3182"/>
</dbReference>
<dbReference type="OrthoDB" id="8648979at2"/>
<keyword evidence="2" id="KW-1185">Reference proteome</keyword>